<keyword evidence="9" id="KW-1185">Reference proteome</keyword>
<dbReference type="Gene3D" id="1.10.630.10">
    <property type="entry name" value="Cytochrome P450"/>
    <property type="match status" value="1"/>
</dbReference>
<dbReference type="AlphaFoldDB" id="A0A1L9BA30"/>
<dbReference type="PROSITE" id="PS00086">
    <property type="entry name" value="CYTOCHROME_P450"/>
    <property type="match status" value="1"/>
</dbReference>
<dbReference type="CDD" id="cd11078">
    <property type="entry name" value="CYP130-like"/>
    <property type="match status" value="1"/>
</dbReference>
<dbReference type="GO" id="GO:0016705">
    <property type="term" value="F:oxidoreductase activity, acting on paired donors, with incorporation or reduction of molecular oxygen"/>
    <property type="evidence" value="ECO:0007669"/>
    <property type="project" value="InterPro"/>
</dbReference>
<keyword evidence="5 7" id="KW-0408">Iron</keyword>
<evidence type="ECO:0000256" key="7">
    <source>
        <dbReference type="RuleBase" id="RU000461"/>
    </source>
</evidence>
<dbReference type="EMBL" id="MPIN01000004">
    <property type="protein sequence ID" value="OJH39112.1"/>
    <property type="molecule type" value="Genomic_DNA"/>
</dbReference>
<dbReference type="InterPro" id="IPR002397">
    <property type="entry name" value="Cyt_P450_B"/>
</dbReference>
<dbReference type="GO" id="GO:0004497">
    <property type="term" value="F:monooxygenase activity"/>
    <property type="evidence" value="ECO:0007669"/>
    <property type="project" value="UniProtKB-KW"/>
</dbReference>
<evidence type="ECO:0000256" key="4">
    <source>
        <dbReference type="ARBA" id="ARBA00023002"/>
    </source>
</evidence>
<dbReference type="GO" id="GO:0005506">
    <property type="term" value="F:iron ion binding"/>
    <property type="evidence" value="ECO:0007669"/>
    <property type="project" value="InterPro"/>
</dbReference>
<dbReference type="InterPro" id="IPR017972">
    <property type="entry name" value="Cyt_P450_CS"/>
</dbReference>
<evidence type="ECO:0000256" key="5">
    <source>
        <dbReference type="ARBA" id="ARBA00023004"/>
    </source>
</evidence>
<keyword evidence="2 7" id="KW-0349">Heme</keyword>
<keyword evidence="3 7" id="KW-0479">Metal-binding</keyword>
<dbReference type="RefSeq" id="WP_071899282.1">
    <property type="nucleotide sequence ID" value="NZ_MPIN01000004.1"/>
</dbReference>
<protein>
    <submittedName>
        <fullName evidence="8">Cytochrome</fullName>
    </submittedName>
</protein>
<sequence>MQSTPDVMALAHRINPYPLYAELRRDHPVCRVEPGGLMAISRYKDVEYVLKHPELFSSHGLRVAWQPEWVGDNPVAQSLAASDGEEHARLRSLVSRAFTPVAINRLDEKVRASAARLAEGLLARGESDFMEEFATPLPARAISNLLGFDPALERHYKRWTGVIVGVTPVPENEEHVSRTRDTIAEMKRYVQQIIDARRSQPDDDVMGLIVKGGPNGQRPSNQEIIGLAFTLLAAGLETTSFFFAHALRLLAERPDVLERLRADRKLLPKFIEEMLRYNGPIRGLPRIVMADVELSGVRIEHGACILPLIASANRDETRFPHADRFDLAREQTGISFGFGSHYCLGAFLARLEAQAGLDALLDRFSGFSLIPEGVVWNRSLVTSGPLKMPVRVLPV</sequence>
<dbReference type="InterPro" id="IPR036396">
    <property type="entry name" value="Cyt_P450_sf"/>
</dbReference>
<evidence type="ECO:0000313" key="8">
    <source>
        <dbReference type="EMBL" id="OJH39112.1"/>
    </source>
</evidence>
<dbReference type="InterPro" id="IPR001128">
    <property type="entry name" value="Cyt_P450"/>
</dbReference>
<accession>A0A1L9BA30</accession>
<proteinExistence type="inferred from homology"/>
<dbReference type="OrthoDB" id="9764248at2"/>
<dbReference type="FunFam" id="1.10.630.10:FF:000018">
    <property type="entry name" value="Cytochrome P450 monooxygenase"/>
    <property type="match status" value="1"/>
</dbReference>
<evidence type="ECO:0000313" key="9">
    <source>
        <dbReference type="Proteomes" id="UP000182229"/>
    </source>
</evidence>
<keyword evidence="6 7" id="KW-0503">Monooxygenase</keyword>
<evidence type="ECO:0000256" key="1">
    <source>
        <dbReference type="ARBA" id="ARBA00010617"/>
    </source>
</evidence>
<dbReference type="PANTHER" id="PTHR46696:SF1">
    <property type="entry name" value="CYTOCHROME P450 YJIB-RELATED"/>
    <property type="match status" value="1"/>
</dbReference>
<dbReference type="PANTHER" id="PTHR46696">
    <property type="entry name" value="P450, PUTATIVE (EUROFUNG)-RELATED"/>
    <property type="match status" value="1"/>
</dbReference>
<evidence type="ECO:0000256" key="6">
    <source>
        <dbReference type="ARBA" id="ARBA00023033"/>
    </source>
</evidence>
<organism evidence="8 9">
    <name type="scientific">Cystobacter ferrugineus</name>
    <dbReference type="NCBI Taxonomy" id="83449"/>
    <lineage>
        <taxon>Bacteria</taxon>
        <taxon>Pseudomonadati</taxon>
        <taxon>Myxococcota</taxon>
        <taxon>Myxococcia</taxon>
        <taxon>Myxococcales</taxon>
        <taxon>Cystobacterineae</taxon>
        <taxon>Archangiaceae</taxon>
        <taxon>Cystobacter</taxon>
    </lineage>
</organism>
<dbReference type="GO" id="GO:0020037">
    <property type="term" value="F:heme binding"/>
    <property type="evidence" value="ECO:0007669"/>
    <property type="project" value="InterPro"/>
</dbReference>
<evidence type="ECO:0000256" key="2">
    <source>
        <dbReference type="ARBA" id="ARBA00022617"/>
    </source>
</evidence>
<comment type="caution">
    <text evidence="8">The sequence shown here is derived from an EMBL/GenBank/DDBJ whole genome shotgun (WGS) entry which is preliminary data.</text>
</comment>
<name>A0A1L9BA30_9BACT</name>
<dbReference type="SUPFAM" id="SSF48264">
    <property type="entry name" value="Cytochrome P450"/>
    <property type="match status" value="1"/>
</dbReference>
<reference evidence="9" key="1">
    <citation type="submission" date="2016-11" db="EMBL/GenBank/DDBJ databases">
        <authorList>
            <person name="Shukria A."/>
            <person name="Stevens D.C."/>
        </authorList>
    </citation>
    <scope>NUCLEOTIDE SEQUENCE [LARGE SCALE GENOMIC DNA]</scope>
    <source>
        <strain evidence="9">Cbfe23</strain>
    </source>
</reference>
<dbReference type="Pfam" id="PF00067">
    <property type="entry name" value="p450"/>
    <property type="match status" value="1"/>
</dbReference>
<dbReference type="STRING" id="83449.BON30_16315"/>
<dbReference type="PRINTS" id="PR00385">
    <property type="entry name" value="P450"/>
</dbReference>
<dbReference type="Proteomes" id="UP000182229">
    <property type="component" value="Unassembled WGS sequence"/>
</dbReference>
<keyword evidence="4 7" id="KW-0560">Oxidoreductase</keyword>
<comment type="similarity">
    <text evidence="1 7">Belongs to the cytochrome P450 family.</text>
</comment>
<gene>
    <name evidence="8" type="ORF">BON30_16315</name>
</gene>
<reference evidence="8 9" key="2">
    <citation type="submission" date="2016-12" db="EMBL/GenBank/DDBJ databases">
        <title>Draft Genome Sequence of Cystobacter ferrugineus Strain Cbfe23.</title>
        <authorList>
            <person name="Akbar S."/>
            <person name="Dowd S.E."/>
            <person name="Stevens D.C."/>
        </authorList>
    </citation>
    <scope>NUCLEOTIDE SEQUENCE [LARGE SCALE GENOMIC DNA]</scope>
    <source>
        <strain evidence="8 9">Cbfe23</strain>
    </source>
</reference>
<dbReference type="PRINTS" id="PR00359">
    <property type="entry name" value="BP450"/>
</dbReference>
<evidence type="ECO:0000256" key="3">
    <source>
        <dbReference type="ARBA" id="ARBA00022723"/>
    </source>
</evidence>